<evidence type="ECO:0000313" key="1">
    <source>
        <dbReference type="EMBL" id="MFC7139626.1"/>
    </source>
</evidence>
<dbReference type="RefSeq" id="WP_274325210.1">
    <property type="nucleotide sequence ID" value="NZ_CP118158.1"/>
</dbReference>
<dbReference type="AlphaFoldDB" id="A0ABD5Y064"/>
<comment type="caution">
    <text evidence="1">The sequence shown here is derived from an EMBL/GenBank/DDBJ whole genome shotgun (WGS) entry which is preliminary data.</text>
</comment>
<dbReference type="Gene3D" id="3.30.530.20">
    <property type="match status" value="1"/>
</dbReference>
<reference evidence="1 2" key="1">
    <citation type="journal article" date="2019" name="Int. J. Syst. Evol. Microbiol.">
        <title>The Global Catalogue of Microorganisms (GCM) 10K type strain sequencing project: providing services to taxonomists for standard genome sequencing and annotation.</title>
        <authorList>
            <consortium name="The Broad Institute Genomics Platform"/>
            <consortium name="The Broad Institute Genome Sequencing Center for Infectious Disease"/>
            <person name="Wu L."/>
            <person name="Ma J."/>
        </authorList>
    </citation>
    <scope>NUCLEOTIDE SEQUENCE [LARGE SCALE GENOMIC DNA]</scope>
    <source>
        <strain evidence="1 2">XZYJT29</strain>
    </source>
</reference>
<dbReference type="SUPFAM" id="SSF55961">
    <property type="entry name" value="Bet v1-like"/>
    <property type="match status" value="1"/>
</dbReference>
<keyword evidence="2" id="KW-1185">Reference proteome</keyword>
<gene>
    <name evidence="1" type="ORF">ACFQMA_07210</name>
</gene>
<name>A0ABD5Y064_9EURY</name>
<evidence type="ECO:0000313" key="2">
    <source>
        <dbReference type="Proteomes" id="UP001596432"/>
    </source>
</evidence>
<organism evidence="1 2">
    <name type="scientific">Halosimplex aquaticum</name>
    <dbReference type="NCBI Taxonomy" id="3026162"/>
    <lineage>
        <taxon>Archaea</taxon>
        <taxon>Methanobacteriati</taxon>
        <taxon>Methanobacteriota</taxon>
        <taxon>Stenosarchaea group</taxon>
        <taxon>Halobacteria</taxon>
        <taxon>Halobacteriales</taxon>
        <taxon>Haloarculaceae</taxon>
        <taxon>Halosimplex</taxon>
    </lineage>
</organism>
<dbReference type="GeneID" id="78819884"/>
<sequence>MRVVSVEEFVAATPAEVSRALAPGVVVEYEGSFDVIEVDERDEATVVTAGARGVGVSLRFERRDGGLRYEQVGDAGPFEEMWTDISWEPEDEGTRVAARSGVGLGLPFPALTDRVAAWKRRGELDRALDRLATDLE</sequence>
<dbReference type="Proteomes" id="UP001596432">
    <property type="component" value="Unassembled WGS sequence"/>
</dbReference>
<protein>
    <submittedName>
        <fullName evidence="1">SRPBCC family protein</fullName>
    </submittedName>
</protein>
<proteinExistence type="predicted"/>
<dbReference type="InterPro" id="IPR023393">
    <property type="entry name" value="START-like_dom_sf"/>
</dbReference>
<accession>A0ABD5Y064</accession>
<dbReference type="EMBL" id="JBHTAS010000001">
    <property type="protein sequence ID" value="MFC7139626.1"/>
    <property type="molecule type" value="Genomic_DNA"/>
</dbReference>